<dbReference type="GO" id="GO:0015225">
    <property type="term" value="F:biotin transmembrane transporter activity"/>
    <property type="evidence" value="ECO:0007669"/>
    <property type="project" value="UniProtKB-UniRule"/>
</dbReference>
<evidence type="ECO:0000256" key="1">
    <source>
        <dbReference type="ARBA" id="ARBA00010692"/>
    </source>
</evidence>
<dbReference type="PANTHER" id="PTHR34295:SF1">
    <property type="entry name" value="BIOTIN TRANSPORTER BIOY"/>
    <property type="match status" value="1"/>
</dbReference>
<proteinExistence type="inferred from homology"/>
<dbReference type="PIRSF" id="PIRSF016661">
    <property type="entry name" value="BioY"/>
    <property type="match status" value="1"/>
</dbReference>
<dbReference type="Proteomes" id="UP000255523">
    <property type="component" value="Unassembled WGS sequence"/>
</dbReference>
<feature type="transmembrane region" description="Helical" evidence="3">
    <location>
        <begin position="115"/>
        <end position="136"/>
    </location>
</feature>
<organism evidence="4 5">
    <name type="scientific">Faecalicoccus pleomorphus</name>
    <dbReference type="NCBI Taxonomy" id="1323"/>
    <lineage>
        <taxon>Bacteria</taxon>
        <taxon>Bacillati</taxon>
        <taxon>Bacillota</taxon>
        <taxon>Erysipelotrichia</taxon>
        <taxon>Erysipelotrichales</taxon>
        <taxon>Erysipelotrichaceae</taxon>
        <taxon>Faecalicoccus</taxon>
    </lineage>
</organism>
<dbReference type="Gene3D" id="1.10.1760.20">
    <property type="match status" value="1"/>
</dbReference>
<keyword evidence="3" id="KW-0812">Transmembrane</keyword>
<evidence type="ECO:0000256" key="3">
    <source>
        <dbReference type="SAM" id="Phobius"/>
    </source>
</evidence>
<keyword evidence="2" id="KW-1003">Cell membrane</keyword>
<dbReference type="GO" id="GO:0005886">
    <property type="term" value="C:plasma membrane"/>
    <property type="evidence" value="ECO:0007669"/>
    <property type="project" value="UniProtKB-SubCell"/>
</dbReference>
<keyword evidence="2" id="KW-0813">Transport</keyword>
<dbReference type="InterPro" id="IPR003784">
    <property type="entry name" value="BioY"/>
</dbReference>
<evidence type="ECO:0000313" key="4">
    <source>
        <dbReference type="EMBL" id="SUO04791.1"/>
    </source>
</evidence>
<protein>
    <recommendedName>
        <fullName evidence="2">Biotin transporter</fullName>
    </recommendedName>
</protein>
<feature type="transmembrane region" description="Helical" evidence="3">
    <location>
        <begin position="148"/>
        <end position="171"/>
    </location>
</feature>
<feature type="transmembrane region" description="Helical" evidence="3">
    <location>
        <begin position="86"/>
        <end position="103"/>
    </location>
</feature>
<sequence length="182" mass="20544">MKPIQLFSRTALFLALMILSAYLQITLPTPFFSMHITMQLFTSIVCGFCLPVSYSALCIGVYILIGLAGLPVFASGGGIQYLMKPTFGFILGFLFCSMACSYFRQRKNPTSQKEYFLIGLIGLFLFYLMGNVYYYFSFPILMQTRIPLWLSLFNGVIVSILPDLCLCFFACRVSKALQVLIQ</sequence>
<reference evidence="4 5" key="1">
    <citation type="submission" date="2018-06" db="EMBL/GenBank/DDBJ databases">
        <authorList>
            <consortium name="Pathogen Informatics"/>
            <person name="Doyle S."/>
        </authorList>
    </citation>
    <scope>NUCLEOTIDE SEQUENCE [LARGE SCALE GENOMIC DNA]</scope>
    <source>
        <strain evidence="4 5">NCTC11087</strain>
    </source>
</reference>
<dbReference type="AlphaFoldDB" id="A0A380LNB7"/>
<feature type="transmembrane region" description="Helical" evidence="3">
    <location>
        <begin position="7"/>
        <end position="25"/>
    </location>
</feature>
<gene>
    <name evidence="4" type="primary">bioY1</name>
    <name evidence="4" type="ORF">NCTC11087_01718</name>
</gene>
<dbReference type="Pfam" id="PF02632">
    <property type="entry name" value="BioY"/>
    <property type="match status" value="1"/>
</dbReference>
<comment type="subcellular location">
    <subcellularLocation>
        <location evidence="2">Cell membrane</location>
        <topology evidence="2">Multi-pass membrane protein</topology>
    </subcellularLocation>
</comment>
<keyword evidence="5" id="KW-1185">Reference proteome</keyword>
<evidence type="ECO:0000313" key="5">
    <source>
        <dbReference type="Proteomes" id="UP000255523"/>
    </source>
</evidence>
<dbReference type="RefSeq" id="WP_115240853.1">
    <property type="nucleotide sequence ID" value="NZ_CALEXM010000022.1"/>
</dbReference>
<keyword evidence="2 3" id="KW-0472">Membrane</keyword>
<dbReference type="GeneID" id="77462663"/>
<evidence type="ECO:0000256" key="2">
    <source>
        <dbReference type="PIRNR" id="PIRNR016661"/>
    </source>
</evidence>
<comment type="similarity">
    <text evidence="1 2">Belongs to the BioY family.</text>
</comment>
<name>A0A380LNB7_9FIRM</name>
<accession>A0A380LNB7</accession>
<dbReference type="PANTHER" id="PTHR34295">
    <property type="entry name" value="BIOTIN TRANSPORTER BIOY"/>
    <property type="match status" value="1"/>
</dbReference>
<keyword evidence="3" id="KW-1133">Transmembrane helix</keyword>
<dbReference type="EMBL" id="UHFX01000003">
    <property type="protein sequence ID" value="SUO04791.1"/>
    <property type="molecule type" value="Genomic_DNA"/>
</dbReference>
<dbReference type="OrthoDB" id="9803495at2"/>